<dbReference type="PROSITE" id="PS50051">
    <property type="entry name" value="MCM_2"/>
    <property type="match status" value="1"/>
</dbReference>
<keyword evidence="6 9" id="KW-0238">DNA-binding</keyword>
<evidence type="ECO:0000256" key="3">
    <source>
        <dbReference type="ARBA" id="ARBA00012551"/>
    </source>
</evidence>
<comment type="subcellular location">
    <subcellularLocation>
        <location evidence="1">Nucleus</location>
    </subcellularLocation>
</comment>
<keyword evidence="4 9" id="KW-0547">Nucleotide-binding</keyword>
<dbReference type="InterPro" id="IPR012340">
    <property type="entry name" value="NA-bd_OB-fold"/>
</dbReference>
<dbReference type="SMART" id="SM00350">
    <property type="entry name" value="MCM"/>
    <property type="match status" value="1"/>
</dbReference>
<dbReference type="EMBL" id="JALJOT010000005">
    <property type="protein sequence ID" value="KAK9914958.1"/>
    <property type="molecule type" value="Genomic_DNA"/>
</dbReference>
<name>A0ABR2YTA4_9CHLO</name>
<dbReference type="Pfam" id="PF00493">
    <property type="entry name" value="MCM"/>
    <property type="match status" value="1"/>
</dbReference>
<evidence type="ECO:0000256" key="9">
    <source>
        <dbReference type="RuleBase" id="RU004070"/>
    </source>
</evidence>
<evidence type="ECO:0000256" key="1">
    <source>
        <dbReference type="ARBA" id="ARBA00004123"/>
    </source>
</evidence>
<keyword evidence="5 9" id="KW-0067">ATP-binding</keyword>
<reference evidence="12 13" key="1">
    <citation type="journal article" date="2024" name="Nat. Commun.">
        <title>Phylogenomics reveals the evolutionary origins of lichenization in chlorophyte algae.</title>
        <authorList>
            <person name="Puginier C."/>
            <person name="Libourel C."/>
            <person name="Otte J."/>
            <person name="Skaloud P."/>
            <person name="Haon M."/>
            <person name="Grisel S."/>
            <person name="Petersen M."/>
            <person name="Berrin J.G."/>
            <person name="Delaux P.M."/>
            <person name="Dal Grande F."/>
            <person name="Keller J."/>
        </authorList>
    </citation>
    <scope>NUCLEOTIDE SEQUENCE [LARGE SCALE GENOMIC DNA]</scope>
    <source>
        <strain evidence="12 13">SAG 216-7</strain>
    </source>
</reference>
<dbReference type="Gene3D" id="2.40.50.140">
    <property type="entry name" value="Nucleic acid-binding proteins"/>
    <property type="match status" value="1"/>
</dbReference>
<evidence type="ECO:0000256" key="5">
    <source>
        <dbReference type="ARBA" id="ARBA00022840"/>
    </source>
</evidence>
<dbReference type="Proteomes" id="UP001491310">
    <property type="component" value="Unassembled WGS sequence"/>
</dbReference>
<evidence type="ECO:0000256" key="10">
    <source>
        <dbReference type="SAM" id="MobiDB-lite"/>
    </source>
</evidence>
<dbReference type="Pfam" id="PF25051">
    <property type="entry name" value="WHD_MCM8"/>
    <property type="match status" value="1"/>
</dbReference>
<feature type="domain" description="MCM C-terminal AAA(+) ATPase" evidence="11">
    <location>
        <begin position="255"/>
        <end position="462"/>
    </location>
</feature>
<dbReference type="Gene3D" id="3.40.50.300">
    <property type="entry name" value="P-loop containing nucleotide triphosphate hydrolases"/>
    <property type="match status" value="1"/>
</dbReference>
<dbReference type="PANTHER" id="PTHR11630">
    <property type="entry name" value="DNA REPLICATION LICENSING FACTOR MCM FAMILY MEMBER"/>
    <property type="match status" value="1"/>
</dbReference>
<keyword evidence="13" id="KW-1185">Reference proteome</keyword>
<dbReference type="InterPro" id="IPR027417">
    <property type="entry name" value="P-loop_NTPase"/>
</dbReference>
<evidence type="ECO:0000256" key="7">
    <source>
        <dbReference type="ARBA" id="ARBA00023242"/>
    </source>
</evidence>
<protein>
    <recommendedName>
        <fullName evidence="3">DNA helicase</fullName>
        <ecNumber evidence="3">3.6.4.12</ecNumber>
    </recommendedName>
</protein>
<feature type="region of interest" description="Disordered" evidence="10">
    <location>
        <begin position="208"/>
        <end position="232"/>
    </location>
</feature>
<dbReference type="InterPro" id="IPR041562">
    <property type="entry name" value="MCM_lid"/>
</dbReference>
<evidence type="ECO:0000256" key="2">
    <source>
        <dbReference type="ARBA" id="ARBA00008010"/>
    </source>
</evidence>
<comment type="caution">
    <text evidence="12">The sequence shown here is derived from an EMBL/GenBank/DDBJ whole genome shotgun (WGS) entry which is preliminary data.</text>
</comment>
<dbReference type="SUPFAM" id="SSF50249">
    <property type="entry name" value="Nucleic acid-binding proteins"/>
    <property type="match status" value="1"/>
</dbReference>
<dbReference type="EC" id="3.6.4.12" evidence="3"/>
<sequence>MAAFFSADAGWDIVAHGLRRDLCRQLLTLEIDFEILRGRTKSADLMAAMECQPVECLACLGAAAAEVLFYVHPDKAQQLTKGPMAEAKPKVRIVNHPESTVQIRSMKACAIGRLVTVTGTVKIRVQELQNAHRDSGGQVPRTIEVELKEDLVDSCTAGDVVTVVGIVKVVNTETMPGASKTKNAKALFLLYLDAVSITAKRSSATRTTQAKDGYIKEEKSSQAPMEESVPPNMDSFSTRDLQFIVKFHAEFSGDQFRHLVHAICPSIYGHEFVKAGLVLALLGGVRKNVGAVDAVPIRGDIHVLMCGDPGLGKSQLLQAAAAVAPRGVYVCGNTSTSAGLTVSVVKDAVTGDFVFEAGALVLADRGACCVDEFEKTASEHQALLAAMEQGEVAVARAGICAALPARTAMLGAANPVGGGWNRAKTVQQNLGLSGAMLSRFDLLFVMRDAPDAALDQRLSEHVLAMHSGEVDRAQAAKQRLKMHRAARSTQAGGSSLAGPGDRASLEDRLLLYTAADADPVPQQLLRKYIAYARAYVHPKLSDEAKQVLKAFYLELRKKAVASEGGVPITTRQLESLVRLAEARARADLRQEVTRADAEDVVEIMSSCLLDKLVDGTGLLDFRSTGSKSKQKEARRFLGALAKRCQLAGSNLVTTAQLYALADDLDLAVPDTGAFIGELNEAGELLKKGGNTYQVHWYQ</sequence>
<dbReference type="Pfam" id="PF17855">
    <property type="entry name" value="MCM_lid"/>
    <property type="match status" value="1"/>
</dbReference>
<dbReference type="Pfam" id="PF17207">
    <property type="entry name" value="MCM_OB"/>
    <property type="match status" value="1"/>
</dbReference>
<evidence type="ECO:0000256" key="6">
    <source>
        <dbReference type="ARBA" id="ARBA00023125"/>
    </source>
</evidence>
<proteinExistence type="inferred from homology"/>
<accession>A0ABR2YTA4</accession>
<evidence type="ECO:0000256" key="4">
    <source>
        <dbReference type="ARBA" id="ARBA00022741"/>
    </source>
</evidence>
<dbReference type="InterPro" id="IPR033762">
    <property type="entry name" value="MCM_OB"/>
</dbReference>
<dbReference type="InterPro" id="IPR001208">
    <property type="entry name" value="MCM_dom"/>
</dbReference>
<comment type="similarity">
    <text evidence="2 9">Belongs to the MCM family.</text>
</comment>
<dbReference type="InterPro" id="IPR031327">
    <property type="entry name" value="MCM"/>
</dbReference>
<evidence type="ECO:0000313" key="12">
    <source>
        <dbReference type="EMBL" id="KAK9914958.1"/>
    </source>
</evidence>
<dbReference type="InterPro" id="IPR056875">
    <property type="entry name" value="MCM8/REC_WHD"/>
</dbReference>
<dbReference type="CDD" id="cd22247">
    <property type="entry name" value="MCM8_WHD"/>
    <property type="match status" value="1"/>
</dbReference>
<evidence type="ECO:0000259" key="11">
    <source>
        <dbReference type="PROSITE" id="PS50051"/>
    </source>
</evidence>
<evidence type="ECO:0000256" key="8">
    <source>
        <dbReference type="ARBA" id="ARBA00047995"/>
    </source>
</evidence>
<dbReference type="PANTHER" id="PTHR11630:SF47">
    <property type="entry name" value="DNA HELICASE MCM8"/>
    <property type="match status" value="1"/>
</dbReference>
<organism evidence="12 13">
    <name type="scientific">Coccomyxa subellipsoidea</name>
    <dbReference type="NCBI Taxonomy" id="248742"/>
    <lineage>
        <taxon>Eukaryota</taxon>
        <taxon>Viridiplantae</taxon>
        <taxon>Chlorophyta</taxon>
        <taxon>core chlorophytes</taxon>
        <taxon>Trebouxiophyceae</taxon>
        <taxon>Trebouxiophyceae incertae sedis</taxon>
        <taxon>Coccomyxaceae</taxon>
        <taxon>Coccomyxa</taxon>
    </lineage>
</organism>
<comment type="catalytic activity">
    <reaction evidence="8">
        <text>ATP + H2O = ADP + phosphate + H(+)</text>
        <dbReference type="Rhea" id="RHEA:13065"/>
        <dbReference type="ChEBI" id="CHEBI:15377"/>
        <dbReference type="ChEBI" id="CHEBI:15378"/>
        <dbReference type="ChEBI" id="CHEBI:30616"/>
        <dbReference type="ChEBI" id="CHEBI:43474"/>
        <dbReference type="ChEBI" id="CHEBI:456216"/>
        <dbReference type="EC" id="3.6.4.12"/>
    </reaction>
</comment>
<evidence type="ECO:0000313" key="13">
    <source>
        <dbReference type="Proteomes" id="UP001491310"/>
    </source>
</evidence>
<dbReference type="PRINTS" id="PR01657">
    <property type="entry name" value="MCMFAMILY"/>
</dbReference>
<gene>
    <name evidence="12" type="ORF">WJX75_002939</name>
</gene>
<keyword evidence="7" id="KW-0539">Nucleus</keyword>
<dbReference type="SUPFAM" id="SSF52540">
    <property type="entry name" value="P-loop containing nucleoside triphosphate hydrolases"/>
    <property type="match status" value="1"/>
</dbReference>